<evidence type="ECO:0000256" key="11">
    <source>
        <dbReference type="PIRSR" id="PIRSR605959-1"/>
    </source>
</evidence>
<protein>
    <recommendedName>
        <fullName evidence="4">fumarylacetoacetase</fullName>
        <ecNumber evidence="4">3.7.1.2</ecNumber>
    </recommendedName>
</protein>
<keyword evidence="7 13" id="KW-0106">Calcium</keyword>
<dbReference type="FunFam" id="3.90.850.10:FF:000011">
    <property type="entry name" value="Fumarylacetoacetase"/>
    <property type="match status" value="1"/>
</dbReference>
<evidence type="ECO:0000313" key="16">
    <source>
        <dbReference type="EMBL" id="NMH90391.1"/>
    </source>
</evidence>
<comment type="cofactor">
    <cofactor evidence="2 13">
        <name>Mg(2+)</name>
        <dbReference type="ChEBI" id="CHEBI:18420"/>
    </cofactor>
</comment>
<dbReference type="PANTHER" id="PTHR43069">
    <property type="entry name" value="FUMARYLACETOACETASE"/>
    <property type="match status" value="1"/>
</dbReference>
<proteinExistence type="predicted"/>
<feature type="active site" description="Proton acceptor" evidence="11">
    <location>
        <position position="121"/>
    </location>
</feature>
<evidence type="ECO:0000256" key="3">
    <source>
        <dbReference type="ARBA" id="ARBA00004782"/>
    </source>
</evidence>
<keyword evidence="6 16" id="KW-0378">Hydrolase</keyword>
<dbReference type="Proteomes" id="UP000586918">
    <property type="component" value="Unassembled WGS sequence"/>
</dbReference>
<dbReference type="EC" id="3.7.1.2" evidence="4"/>
<keyword evidence="9" id="KW-0828">Tyrosine catabolism</keyword>
<feature type="binding site" evidence="12">
    <location>
        <position position="232"/>
    </location>
    <ligand>
        <name>substrate</name>
    </ligand>
</feature>
<dbReference type="GO" id="GO:0006572">
    <property type="term" value="P:L-tyrosine catabolic process"/>
    <property type="evidence" value="ECO:0007669"/>
    <property type="project" value="UniProtKB-KW"/>
</dbReference>
<dbReference type="SUPFAM" id="SSF56529">
    <property type="entry name" value="FAH"/>
    <property type="match status" value="1"/>
</dbReference>
<keyword evidence="10" id="KW-0585">Phenylalanine catabolism</keyword>
<dbReference type="GO" id="GO:0004334">
    <property type="term" value="F:fumarylacetoacetase activity"/>
    <property type="evidence" value="ECO:0007669"/>
    <property type="project" value="UniProtKB-EC"/>
</dbReference>
<dbReference type="NCBIfam" id="TIGR01266">
    <property type="entry name" value="fum_ac_acetase"/>
    <property type="match status" value="1"/>
</dbReference>
<dbReference type="Pfam" id="PF09298">
    <property type="entry name" value="FAA_hydrolase_N"/>
    <property type="match status" value="1"/>
</dbReference>
<evidence type="ECO:0000256" key="12">
    <source>
        <dbReference type="PIRSR" id="PIRSR605959-2"/>
    </source>
</evidence>
<dbReference type="InterPro" id="IPR011234">
    <property type="entry name" value="Fumarylacetoacetase-like_C"/>
</dbReference>
<evidence type="ECO:0000256" key="7">
    <source>
        <dbReference type="ARBA" id="ARBA00022837"/>
    </source>
</evidence>
<feature type="domain" description="Fumarylacetoacetase-like C-terminal" evidence="14">
    <location>
        <begin position="112"/>
        <end position="376"/>
    </location>
</feature>
<dbReference type="PANTHER" id="PTHR43069:SF2">
    <property type="entry name" value="FUMARYLACETOACETASE"/>
    <property type="match status" value="1"/>
</dbReference>
<dbReference type="InterPro" id="IPR036663">
    <property type="entry name" value="Fumarylacetoacetase_C_sf"/>
</dbReference>
<feature type="domain" description="Fumarylacetoacetase N-terminal" evidence="15">
    <location>
        <begin position="17"/>
        <end position="106"/>
    </location>
</feature>
<evidence type="ECO:0000256" key="13">
    <source>
        <dbReference type="PIRSR" id="PIRSR605959-3"/>
    </source>
</evidence>
<dbReference type="EMBL" id="JAAXKZ010000004">
    <property type="protein sequence ID" value="NMH90391.1"/>
    <property type="molecule type" value="Genomic_DNA"/>
</dbReference>
<feature type="binding site" evidence="12">
    <location>
        <position position="228"/>
    </location>
    <ligand>
        <name>substrate</name>
    </ligand>
</feature>
<evidence type="ECO:0000256" key="10">
    <source>
        <dbReference type="ARBA" id="ARBA00023232"/>
    </source>
</evidence>
<comment type="cofactor">
    <cofactor evidence="1 13">
        <name>Ca(2+)</name>
        <dbReference type="ChEBI" id="CHEBI:29108"/>
    </cofactor>
</comment>
<evidence type="ECO:0000259" key="15">
    <source>
        <dbReference type="Pfam" id="PF09298"/>
    </source>
</evidence>
<dbReference type="SUPFAM" id="SSF63433">
    <property type="entry name" value="Fumarylacetoacetate hydrolase, FAH, N-terminal domain"/>
    <property type="match status" value="1"/>
</dbReference>
<name>A0A848DCR8_9PSEU</name>
<dbReference type="RefSeq" id="WP_169409894.1">
    <property type="nucleotide sequence ID" value="NZ_JAAXKZ010000004.1"/>
</dbReference>
<feature type="binding site" evidence="13">
    <location>
        <position position="221"/>
    </location>
    <ligand>
        <name>Ca(2+)</name>
        <dbReference type="ChEBI" id="CHEBI:29108"/>
    </ligand>
</feature>
<feature type="binding site" evidence="13">
    <location>
        <position position="187"/>
    </location>
    <ligand>
        <name>Ca(2+)</name>
        <dbReference type="ChEBI" id="CHEBI:29108"/>
    </ligand>
</feature>
<dbReference type="GO" id="GO:1902000">
    <property type="term" value="P:homogentisate catabolic process"/>
    <property type="evidence" value="ECO:0007669"/>
    <property type="project" value="TreeGrafter"/>
</dbReference>
<gene>
    <name evidence="16" type="primary">fahA</name>
    <name evidence="16" type="ORF">HF519_02040</name>
</gene>
<evidence type="ECO:0000259" key="14">
    <source>
        <dbReference type="Pfam" id="PF01557"/>
    </source>
</evidence>
<dbReference type="GO" id="GO:0006559">
    <property type="term" value="P:L-phenylalanine catabolic process"/>
    <property type="evidence" value="ECO:0007669"/>
    <property type="project" value="UniProtKB-UniPathway"/>
</dbReference>
<feature type="binding site" evidence="12">
    <location>
        <position position="116"/>
    </location>
    <ligand>
        <name>substrate</name>
    </ligand>
</feature>
<evidence type="ECO:0000256" key="8">
    <source>
        <dbReference type="ARBA" id="ARBA00022842"/>
    </source>
</evidence>
<feature type="binding site" evidence="13">
    <location>
        <position position="241"/>
    </location>
    <ligand>
        <name>Mg(2+)</name>
        <dbReference type="ChEBI" id="CHEBI:18420"/>
    </ligand>
</feature>
<evidence type="ECO:0000256" key="9">
    <source>
        <dbReference type="ARBA" id="ARBA00022878"/>
    </source>
</evidence>
<dbReference type="InterPro" id="IPR036462">
    <property type="entry name" value="Fumarylacetoacetase_N_sf"/>
</dbReference>
<dbReference type="Gene3D" id="3.90.850.10">
    <property type="entry name" value="Fumarylacetoacetase-like, C-terminal domain"/>
    <property type="match status" value="1"/>
</dbReference>
<feature type="binding site" evidence="13">
    <location>
        <position position="189"/>
    </location>
    <ligand>
        <name>Ca(2+)</name>
        <dbReference type="ChEBI" id="CHEBI:29108"/>
    </ligand>
</feature>
<dbReference type="InterPro" id="IPR005959">
    <property type="entry name" value="Fumarylacetoacetase"/>
</dbReference>
<dbReference type="AlphaFoldDB" id="A0A848DCR8"/>
<sequence>MKASWVPVPPGSDFTLANLPYGVFAPAGTPQAWRVGVAIGKHVLDLAGALGAEVFTAPSLNAFMAGGPSVWADTREQVTELLSEPRSARAVRAHLHPIADVRLRLPIEVADYADFYASEHHARNLGRLFRPDGPSLPANWKHLPVGYHGRAGTVIVSGTPVVRPTGQRRTAPDAAPSFGPSLRLDVEVEIGFVVGVPSALGTPVAVGDFAQHVFGVVLLNDWSARDIQSWEYVPLGPFLGKSFATSISPWVVPLSALDGARVSTPIQEPPPLPNLAESEPWGLDLRLQLELNGQIVSRPPYAQMYWSPAQMLAHMTSNGASLRTGDLFASGTVSGPDPGTSGSLIELTRAGTEPLTLPDGTSRSYLLDGDTVRITGAACSPDGARLGLGEVIGRIAPPIASVPPK</sequence>
<comment type="pathway">
    <text evidence="3">Amino-acid degradation; L-phenylalanine degradation; acetoacetate and fumarate from L-phenylalanine: step 6/6.</text>
</comment>
<keyword evidence="8 13" id="KW-0460">Magnesium</keyword>
<dbReference type="InterPro" id="IPR015377">
    <property type="entry name" value="Fumarylacetoacetase_N"/>
</dbReference>
<organism evidence="16 17">
    <name type="scientific">Pseudonocardia bannensis</name>
    <dbReference type="NCBI Taxonomy" id="630973"/>
    <lineage>
        <taxon>Bacteria</taxon>
        <taxon>Bacillati</taxon>
        <taxon>Actinomycetota</taxon>
        <taxon>Actinomycetes</taxon>
        <taxon>Pseudonocardiales</taxon>
        <taxon>Pseudonocardiaceae</taxon>
        <taxon>Pseudonocardia</taxon>
    </lineage>
</organism>
<evidence type="ECO:0000256" key="2">
    <source>
        <dbReference type="ARBA" id="ARBA00001946"/>
    </source>
</evidence>
<dbReference type="Gene3D" id="2.30.30.230">
    <property type="entry name" value="Fumarylacetoacetase, N-terminal domain"/>
    <property type="match status" value="1"/>
</dbReference>
<accession>A0A848DCR8</accession>
<keyword evidence="17" id="KW-1185">Reference proteome</keyword>
<dbReference type="Pfam" id="PF01557">
    <property type="entry name" value="FAA_hydrolase"/>
    <property type="match status" value="1"/>
</dbReference>
<keyword evidence="5 13" id="KW-0479">Metal-binding</keyword>
<feature type="binding site" evidence="13">
    <location>
        <position position="221"/>
    </location>
    <ligand>
        <name>Mg(2+)</name>
        <dbReference type="ChEBI" id="CHEBI:18420"/>
    </ligand>
</feature>
<dbReference type="GO" id="GO:0046872">
    <property type="term" value="F:metal ion binding"/>
    <property type="evidence" value="ECO:0007669"/>
    <property type="project" value="UniProtKB-KW"/>
</dbReference>
<feature type="binding site" evidence="13">
    <location>
        <position position="114"/>
    </location>
    <ligand>
        <name>Ca(2+)</name>
        <dbReference type="ChEBI" id="CHEBI:29108"/>
    </ligand>
</feature>
<feature type="binding site" evidence="13">
    <location>
        <position position="245"/>
    </location>
    <ligand>
        <name>Mg(2+)</name>
        <dbReference type="ChEBI" id="CHEBI:18420"/>
    </ligand>
</feature>
<evidence type="ECO:0000256" key="5">
    <source>
        <dbReference type="ARBA" id="ARBA00022723"/>
    </source>
</evidence>
<evidence type="ECO:0000256" key="6">
    <source>
        <dbReference type="ARBA" id="ARBA00022801"/>
    </source>
</evidence>
<comment type="caution">
    <text evidence="16">The sequence shown here is derived from an EMBL/GenBank/DDBJ whole genome shotgun (WGS) entry which is preliminary data.</text>
</comment>
<feature type="binding site" evidence="12">
    <location>
        <position position="332"/>
    </location>
    <ligand>
        <name>substrate</name>
    </ligand>
</feature>
<reference evidence="16 17" key="1">
    <citation type="submission" date="2020-04" db="EMBL/GenBank/DDBJ databases">
        <authorList>
            <person name="Klaysubun C."/>
            <person name="Duangmal K."/>
            <person name="Lipun K."/>
        </authorList>
    </citation>
    <scope>NUCLEOTIDE SEQUENCE [LARGE SCALE GENOMIC DNA]</scope>
    <source>
        <strain evidence="16 17">DSM 45300</strain>
    </source>
</reference>
<feature type="binding site" evidence="12">
    <location>
        <position position="130"/>
    </location>
    <ligand>
        <name>substrate</name>
    </ligand>
</feature>
<evidence type="ECO:0000313" key="17">
    <source>
        <dbReference type="Proteomes" id="UP000586918"/>
    </source>
</evidence>
<evidence type="ECO:0000256" key="4">
    <source>
        <dbReference type="ARBA" id="ARBA00012094"/>
    </source>
</evidence>
<evidence type="ECO:0000256" key="1">
    <source>
        <dbReference type="ARBA" id="ARBA00001913"/>
    </source>
</evidence>
<dbReference type="UniPathway" id="UPA00139">
    <property type="reaction ID" value="UER00341"/>
</dbReference>